<feature type="domain" description="Conserved hypothetical protein CHP02391" evidence="2">
    <location>
        <begin position="104"/>
        <end position="223"/>
    </location>
</feature>
<evidence type="ECO:0000259" key="2">
    <source>
        <dbReference type="Pfam" id="PF09509"/>
    </source>
</evidence>
<proteinExistence type="predicted"/>
<dbReference type="RefSeq" id="WP_344668919.1">
    <property type="nucleotide sequence ID" value="NZ_BAAAQN010000041.1"/>
</dbReference>
<dbReference type="InterPro" id="IPR012654">
    <property type="entry name" value="CHP02391"/>
</dbReference>
<dbReference type="Proteomes" id="UP001500751">
    <property type="component" value="Unassembled WGS sequence"/>
</dbReference>
<evidence type="ECO:0000313" key="3">
    <source>
        <dbReference type="EMBL" id="GAA2046585.1"/>
    </source>
</evidence>
<protein>
    <recommendedName>
        <fullName evidence="2">Conserved hypothetical protein CHP02391 domain-containing protein</fullName>
    </recommendedName>
</protein>
<evidence type="ECO:0000313" key="4">
    <source>
        <dbReference type="Proteomes" id="UP001500751"/>
    </source>
</evidence>
<feature type="region of interest" description="Disordered" evidence="1">
    <location>
        <begin position="159"/>
        <end position="183"/>
    </location>
</feature>
<name>A0ABN2V0P5_9ACTN</name>
<keyword evidence="4" id="KW-1185">Reference proteome</keyword>
<gene>
    <name evidence="3" type="ORF">GCM10009839_58830</name>
</gene>
<evidence type="ECO:0000256" key="1">
    <source>
        <dbReference type="SAM" id="MobiDB-lite"/>
    </source>
</evidence>
<comment type="caution">
    <text evidence="3">The sequence shown here is derived from an EMBL/GenBank/DDBJ whole genome shotgun (WGS) entry which is preliminary data.</text>
</comment>
<reference evidence="3 4" key="1">
    <citation type="journal article" date="2019" name="Int. J. Syst. Evol. Microbiol.">
        <title>The Global Catalogue of Microorganisms (GCM) 10K type strain sequencing project: providing services to taxonomists for standard genome sequencing and annotation.</title>
        <authorList>
            <consortium name="The Broad Institute Genomics Platform"/>
            <consortium name="The Broad Institute Genome Sequencing Center for Infectious Disease"/>
            <person name="Wu L."/>
            <person name="Ma J."/>
        </authorList>
    </citation>
    <scope>NUCLEOTIDE SEQUENCE [LARGE SCALE GENOMIC DNA]</scope>
    <source>
        <strain evidence="3 4">JCM 16014</strain>
    </source>
</reference>
<accession>A0ABN2V0P5</accession>
<feature type="compositionally biased region" description="Polar residues" evidence="1">
    <location>
        <begin position="174"/>
        <end position="183"/>
    </location>
</feature>
<dbReference type="Pfam" id="PF09509">
    <property type="entry name" value="Hypoth_Ymh"/>
    <property type="match status" value="1"/>
</dbReference>
<sequence>MNREETYRQITEYWALVNASKAMPLMSSERRATVKRLNDEHLPRVNGIFKLLAPDLRPIRASTVNQHLAAKSTVDRALAILKRWELMASLQQMVGEPVLSMSMLDPVIGKVALPLWAAGKYRQAVNDAATHLNTFVQSRIGRDDISDKDLMAQAFSDKPPEEGKARLRCPGNPANETVRSQQEGARSFSIGTFQAIRNPAHHLTGDWNPDLAFHHLAALSQVAYWFRYWNIDRYYSPPPDLNTLIAATRK</sequence>
<organism evidence="3 4">
    <name type="scientific">Catenulispora yoronensis</name>
    <dbReference type="NCBI Taxonomy" id="450799"/>
    <lineage>
        <taxon>Bacteria</taxon>
        <taxon>Bacillati</taxon>
        <taxon>Actinomycetota</taxon>
        <taxon>Actinomycetes</taxon>
        <taxon>Catenulisporales</taxon>
        <taxon>Catenulisporaceae</taxon>
        <taxon>Catenulispora</taxon>
    </lineage>
</organism>
<dbReference type="EMBL" id="BAAAQN010000041">
    <property type="protein sequence ID" value="GAA2046585.1"/>
    <property type="molecule type" value="Genomic_DNA"/>
</dbReference>